<dbReference type="EMBL" id="OZ034813">
    <property type="protein sequence ID" value="CAL1357183.1"/>
    <property type="molecule type" value="Genomic_DNA"/>
</dbReference>
<dbReference type="InterPro" id="IPR004332">
    <property type="entry name" value="Transposase_MuDR"/>
</dbReference>
<evidence type="ECO:0000313" key="4">
    <source>
        <dbReference type="EMBL" id="CAL1357183.1"/>
    </source>
</evidence>
<dbReference type="Pfam" id="PF03108">
    <property type="entry name" value="DBD_Tnp_Mut"/>
    <property type="match status" value="1"/>
</dbReference>
<feature type="region of interest" description="Disordered" evidence="1">
    <location>
        <begin position="19"/>
        <end position="56"/>
    </location>
</feature>
<dbReference type="AlphaFoldDB" id="A0AAV2CLF8"/>
<evidence type="ECO:0000256" key="1">
    <source>
        <dbReference type="SAM" id="MobiDB-lite"/>
    </source>
</evidence>
<reference evidence="4 5" key="1">
    <citation type="submission" date="2024-04" db="EMBL/GenBank/DDBJ databases">
        <authorList>
            <person name="Fracassetti M."/>
        </authorList>
    </citation>
    <scope>NUCLEOTIDE SEQUENCE [LARGE SCALE GENOMIC DNA]</scope>
</reference>
<accession>A0AAV2CLF8</accession>
<evidence type="ECO:0000259" key="3">
    <source>
        <dbReference type="Pfam" id="PF03108"/>
    </source>
</evidence>
<keyword evidence="5" id="KW-1185">Reference proteome</keyword>
<feature type="compositionally biased region" description="Acidic residues" evidence="1">
    <location>
        <begin position="19"/>
        <end position="45"/>
    </location>
</feature>
<gene>
    <name evidence="4" type="ORF">LTRI10_LOCUS4835</name>
</gene>
<keyword evidence="2" id="KW-0732">Signal</keyword>
<evidence type="ECO:0000256" key="2">
    <source>
        <dbReference type="SAM" id="SignalP"/>
    </source>
</evidence>
<feature type="signal peptide" evidence="2">
    <location>
        <begin position="1"/>
        <end position="18"/>
    </location>
</feature>
<evidence type="ECO:0000313" key="5">
    <source>
        <dbReference type="Proteomes" id="UP001497516"/>
    </source>
</evidence>
<feature type="domain" description="Transposase MuDR plant" evidence="3">
    <location>
        <begin position="101"/>
        <end position="139"/>
    </location>
</feature>
<dbReference type="Proteomes" id="UP001497516">
    <property type="component" value="Chromosome 1"/>
</dbReference>
<organism evidence="4 5">
    <name type="scientific">Linum trigynum</name>
    <dbReference type="NCBI Taxonomy" id="586398"/>
    <lineage>
        <taxon>Eukaryota</taxon>
        <taxon>Viridiplantae</taxon>
        <taxon>Streptophyta</taxon>
        <taxon>Embryophyta</taxon>
        <taxon>Tracheophyta</taxon>
        <taxon>Spermatophyta</taxon>
        <taxon>Magnoliopsida</taxon>
        <taxon>eudicotyledons</taxon>
        <taxon>Gunneridae</taxon>
        <taxon>Pentapetalae</taxon>
        <taxon>rosids</taxon>
        <taxon>fabids</taxon>
        <taxon>Malpighiales</taxon>
        <taxon>Linaceae</taxon>
        <taxon>Linum</taxon>
    </lineage>
</organism>
<sequence length="165" mass="18898">MCSIPFSSFLFLCTEGEAESEAESGFEDDQNEVSDEDFDFEDFEGGGDTNNLIIDDDIGGDVDTYCYDSDDMGSSHSSDDESYTKNKFEEFNPARDMENPQFSVGQIFRDLNTFKQAIRAYSIKNKFPLRFAHSDQQEFKFCLTRIVVGTFGRHLLQMGRKFTLR</sequence>
<proteinExistence type="predicted"/>
<feature type="chain" id="PRO_5043494765" description="Transposase MuDR plant domain-containing protein" evidence="2">
    <location>
        <begin position="19"/>
        <end position="165"/>
    </location>
</feature>
<name>A0AAV2CLF8_9ROSI</name>
<protein>
    <recommendedName>
        <fullName evidence="3">Transposase MuDR plant domain-containing protein</fullName>
    </recommendedName>
</protein>